<dbReference type="GO" id="GO:0003676">
    <property type="term" value="F:nucleic acid binding"/>
    <property type="evidence" value="ECO:0007669"/>
    <property type="project" value="InterPro"/>
</dbReference>
<evidence type="ECO:0000259" key="6">
    <source>
        <dbReference type="Pfam" id="PF01368"/>
    </source>
</evidence>
<dbReference type="InterPro" id="IPR041122">
    <property type="entry name" value="RecJ_OB"/>
</dbReference>
<dbReference type="GO" id="GO:0006281">
    <property type="term" value="P:DNA repair"/>
    <property type="evidence" value="ECO:0007669"/>
    <property type="project" value="InterPro"/>
</dbReference>
<keyword evidence="4" id="KW-0378">Hydrolase</keyword>
<comment type="similarity">
    <text evidence="1">Belongs to the RecJ family.</text>
</comment>
<evidence type="ECO:0000259" key="8">
    <source>
        <dbReference type="Pfam" id="PF17768"/>
    </source>
</evidence>
<dbReference type="InterPro" id="IPR003156">
    <property type="entry name" value="DHHA1_dom"/>
</dbReference>
<dbReference type="Pfam" id="PF02272">
    <property type="entry name" value="DHHA1"/>
    <property type="match status" value="1"/>
</dbReference>
<keyword evidence="5 9" id="KW-0269">Exonuclease</keyword>
<dbReference type="GO" id="GO:0008409">
    <property type="term" value="F:5'-3' exonuclease activity"/>
    <property type="evidence" value="ECO:0007669"/>
    <property type="project" value="InterPro"/>
</dbReference>
<dbReference type="PANTHER" id="PTHR30255">
    <property type="entry name" value="SINGLE-STRANDED-DNA-SPECIFIC EXONUCLEASE RECJ"/>
    <property type="match status" value="1"/>
</dbReference>
<reference evidence="9" key="1">
    <citation type="submission" date="2021-02" db="EMBL/GenBank/DDBJ databases">
        <title>Thiocyanate and organic carbon inputs drive convergent selection for specific autotrophic Afipia and Thiobacillus strains within complex microbiomes.</title>
        <authorList>
            <person name="Huddy R.J."/>
            <person name="Sachdeva R."/>
            <person name="Kadzinga F."/>
            <person name="Kantor R.S."/>
            <person name="Harrison S.T.L."/>
            <person name="Banfield J.F."/>
        </authorList>
    </citation>
    <scope>NUCLEOTIDE SEQUENCE</scope>
    <source>
        <strain evidence="9">SCN18_10_11_15_R4_P_38_20</strain>
    </source>
</reference>
<organism evidence="9 10">
    <name type="scientific">Candidatus Paracaedimonas acanthamoebae</name>
    <dbReference type="NCBI Taxonomy" id="244581"/>
    <lineage>
        <taxon>Bacteria</taxon>
        <taxon>Pseudomonadati</taxon>
        <taxon>Pseudomonadota</taxon>
        <taxon>Alphaproteobacteria</taxon>
        <taxon>Holosporales</taxon>
        <taxon>Caedimonadaceae</taxon>
        <taxon>Candidatus Paracaedimonas</taxon>
    </lineage>
</organism>
<comment type="caution">
    <text evidence="9">The sequence shown here is derived from an EMBL/GenBank/DDBJ whole genome shotgun (WGS) entry which is preliminary data.</text>
</comment>
<gene>
    <name evidence="9" type="primary">recJ</name>
    <name evidence="9" type="ORF">J0H12_06985</name>
</gene>
<protein>
    <recommendedName>
        <fullName evidence="2">Single-stranded-DNA-specific exonuclease RecJ</fullName>
    </recommendedName>
</protein>
<feature type="domain" description="RecJ OB" evidence="8">
    <location>
        <begin position="471"/>
        <end position="580"/>
    </location>
</feature>
<dbReference type="GO" id="GO:0006310">
    <property type="term" value="P:DNA recombination"/>
    <property type="evidence" value="ECO:0007669"/>
    <property type="project" value="InterPro"/>
</dbReference>
<dbReference type="Pfam" id="PF17768">
    <property type="entry name" value="RecJ_OB"/>
    <property type="match status" value="1"/>
</dbReference>
<name>A0A8J7TUZ0_9PROT</name>
<dbReference type="NCBIfam" id="TIGR00644">
    <property type="entry name" value="recJ"/>
    <property type="match status" value="1"/>
</dbReference>
<sequence length="596" mass="65487">MIDFSHSLSLTGKRWQEKACDTRLAFALSQRLDEPEIVGRLLASRNITLEDAPHFLNPSLKNLLVDPSHLHDLTNALQRIVQAIKEKEKICIFGDYDVDGATSTALLYRYFKQIGIQVDFYIPDRLQEGYGPNIPALEKLHQSGVHLIITVDCGTTSHEPLQMAKNIGLDVIVIDHHIGEPKLPSAIAIVNPNRLDQESPCQTLAAVGVSFLLLVALNRTLRQQGYFTSFPEPNLLQFLDLVALGTVCDVMPLQKLNRAFVTQGLKVMAQRQNLGLKTLMDTAGLQEAPSAYHLGFMLGPRINAGGRVGKSTHGVTLLTTEDPALAQQISHELEIFNRERQAIEAEVLQEAQSQAAIEINQSSILIVENTHWHPGVIGIVAGRLKDSYHRPTLVISFDENGIGKGSGRSITGIDLGSLIQAARQSNLIIAGGGHAMAAGFTIEKSKLDLFKTFLNERIQALNLDLVPRLTIDGYLSLSSATPEFLQKLERLAPYGQGNPTPRFVFSNIRILHAEIVGKNHIKCQIGTLEGNRLQAIAFKSYETPLGPALLNHSGRLFHILGALKLDSWSGKDRVQLSIEDALFASETLPLKQASLL</sequence>
<accession>A0A8J7TUZ0</accession>
<dbReference type="InterPro" id="IPR038763">
    <property type="entry name" value="DHH_sf"/>
</dbReference>
<dbReference type="EMBL" id="JAFKGL010000032">
    <property type="protein sequence ID" value="MBN9413647.1"/>
    <property type="molecule type" value="Genomic_DNA"/>
</dbReference>
<evidence type="ECO:0000256" key="2">
    <source>
        <dbReference type="ARBA" id="ARBA00019841"/>
    </source>
</evidence>
<dbReference type="Proteomes" id="UP000664414">
    <property type="component" value="Unassembled WGS sequence"/>
</dbReference>
<dbReference type="InterPro" id="IPR004610">
    <property type="entry name" value="RecJ"/>
</dbReference>
<evidence type="ECO:0000256" key="4">
    <source>
        <dbReference type="ARBA" id="ARBA00022801"/>
    </source>
</evidence>
<feature type="domain" description="DDH" evidence="6">
    <location>
        <begin position="89"/>
        <end position="246"/>
    </location>
</feature>
<evidence type="ECO:0000256" key="3">
    <source>
        <dbReference type="ARBA" id="ARBA00022722"/>
    </source>
</evidence>
<feature type="domain" description="DHHA1" evidence="7">
    <location>
        <begin position="364"/>
        <end position="459"/>
    </location>
</feature>
<evidence type="ECO:0000313" key="10">
    <source>
        <dbReference type="Proteomes" id="UP000664414"/>
    </source>
</evidence>
<evidence type="ECO:0000259" key="7">
    <source>
        <dbReference type="Pfam" id="PF02272"/>
    </source>
</evidence>
<dbReference type="Gene3D" id="3.90.1640.30">
    <property type="match status" value="1"/>
</dbReference>
<dbReference type="PANTHER" id="PTHR30255:SF2">
    <property type="entry name" value="SINGLE-STRANDED-DNA-SPECIFIC EXONUCLEASE RECJ"/>
    <property type="match status" value="1"/>
</dbReference>
<dbReference type="Pfam" id="PF01368">
    <property type="entry name" value="DHH"/>
    <property type="match status" value="1"/>
</dbReference>
<keyword evidence="3" id="KW-0540">Nuclease</keyword>
<evidence type="ECO:0000313" key="9">
    <source>
        <dbReference type="EMBL" id="MBN9413647.1"/>
    </source>
</evidence>
<dbReference type="SUPFAM" id="SSF64182">
    <property type="entry name" value="DHH phosphoesterases"/>
    <property type="match status" value="1"/>
</dbReference>
<evidence type="ECO:0000256" key="5">
    <source>
        <dbReference type="ARBA" id="ARBA00022839"/>
    </source>
</evidence>
<proteinExistence type="inferred from homology"/>
<dbReference type="InterPro" id="IPR001667">
    <property type="entry name" value="DDH_dom"/>
</dbReference>
<dbReference type="AlphaFoldDB" id="A0A8J7TUZ0"/>
<dbReference type="InterPro" id="IPR051673">
    <property type="entry name" value="SSDNA_exonuclease_RecJ"/>
</dbReference>
<dbReference type="Gene3D" id="3.10.310.30">
    <property type="match status" value="1"/>
</dbReference>
<evidence type="ECO:0000256" key="1">
    <source>
        <dbReference type="ARBA" id="ARBA00005915"/>
    </source>
</evidence>